<dbReference type="Gene3D" id="3.20.20.70">
    <property type="entry name" value="Aldolase class I"/>
    <property type="match status" value="1"/>
</dbReference>
<evidence type="ECO:0000256" key="3">
    <source>
        <dbReference type="ARBA" id="ARBA00022485"/>
    </source>
</evidence>
<comment type="caution">
    <text evidence="12">The sequence shown here is derived from an EMBL/GenBank/DDBJ whole genome shotgun (WGS) entry which is preliminary data.</text>
</comment>
<dbReference type="GO" id="GO:0051539">
    <property type="term" value="F:4 iron, 4 sulfur cluster binding"/>
    <property type="evidence" value="ECO:0007669"/>
    <property type="project" value="UniProtKB-KW"/>
</dbReference>
<dbReference type="RefSeq" id="WP_117451628.1">
    <property type="nucleotide sequence ID" value="NZ_CABJDD010000012.1"/>
</dbReference>
<keyword evidence="8" id="KW-0411">Iron-sulfur</keyword>
<dbReference type="PROSITE" id="PS01087">
    <property type="entry name" value="RADICAL_ACTIVATING"/>
    <property type="match status" value="1"/>
</dbReference>
<name>A0AA41FIU6_9FIRM</name>
<dbReference type="SUPFAM" id="SSF54862">
    <property type="entry name" value="4Fe-4S ferredoxins"/>
    <property type="match status" value="1"/>
</dbReference>
<accession>A0AA41FIU6</accession>
<evidence type="ECO:0000256" key="1">
    <source>
        <dbReference type="ARBA" id="ARBA00001966"/>
    </source>
</evidence>
<evidence type="ECO:0000259" key="11">
    <source>
        <dbReference type="PROSITE" id="PS51918"/>
    </source>
</evidence>
<dbReference type="Pfam" id="PF04055">
    <property type="entry name" value="Radical_SAM"/>
    <property type="match status" value="1"/>
</dbReference>
<dbReference type="GO" id="GO:0016491">
    <property type="term" value="F:oxidoreductase activity"/>
    <property type="evidence" value="ECO:0007669"/>
    <property type="project" value="UniProtKB-KW"/>
</dbReference>
<keyword evidence="7" id="KW-0408">Iron</keyword>
<dbReference type="InterPro" id="IPR012839">
    <property type="entry name" value="Organic_radical_activase"/>
</dbReference>
<organism evidence="12 13">
    <name type="scientific">Enterocloster citroniae</name>
    <dbReference type="NCBI Taxonomy" id="358743"/>
    <lineage>
        <taxon>Bacteria</taxon>
        <taxon>Bacillati</taxon>
        <taxon>Bacillota</taxon>
        <taxon>Clostridia</taxon>
        <taxon>Lachnospirales</taxon>
        <taxon>Lachnospiraceae</taxon>
        <taxon>Enterocloster</taxon>
    </lineage>
</organism>
<dbReference type="GO" id="GO:0046872">
    <property type="term" value="F:metal ion binding"/>
    <property type="evidence" value="ECO:0007669"/>
    <property type="project" value="UniProtKB-KW"/>
</dbReference>
<keyword evidence="3" id="KW-0004">4Fe-4S</keyword>
<keyword evidence="5" id="KW-0479">Metal-binding</keyword>
<dbReference type="SFLD" id="SFLDG01066">
    <property type="entry name" value="organic_radical-activating_enz"/>
    <property type="match status" value="1"/>
</dbReference>
<evidence type="ECO:0000256" key="8">
    <source>
        <dbReference type="ARBA" id="ARBA00023014"/>
    </source>
</evidence>
<feature type="domain" description="4Fe-4S ferredoxin-type" evidence="10">
    <location>
        <begin position="82"/>
        <end position="105"/>
    </location>
</feature>
<dbReference type="InterPro" id="IPR013785">
    <property type="entry name" value="Aldolase_TIM"/>
</dbReference>
<dbReference type="InterPro" id="IPR017900">
    <property type="entry name" value="4Fe4S_Fe_S_CS"/>
</dbReference>
<evidence type="ECO:0000256" key="5">
    <source>
        <dbReference type="ARBA" id="ARBA00022723"/>
    </source>
</evidence>
<protein>
    <submittedName>
        <fullName evidence="12">Glycyl-radical enzyme activating protein</fullName>
    </submittedName>
</protein>
<dbReference type="InterPro" id="IPR040074">
    <property type="entry name" value="BssD/PflA/YjjW"/>
</dbReference>
<dbReference type="PANTHER" id="PTHR30352">
    <property type="entry name" value="PYRUVATE FORMATE-LYASE-ACTIVATING ENZYME"/>
    <property type="match status" value="1"/>
</dbReference>
<feature type="domain" description="4Fe-4S ferredoxin-type" evidence="10">
    <location>
        <begin position="47"/>
        <end position="77"/>
    </location>
</feature>
<proteinExistence type="inferred from homology"/>
<dbReference type="SUPFAM" id="SSF102114">
    <property type="entry name" value="Radical SAM enzymes"/>
    <property type="match status" value="1"/>
</dbReference>
<comment type="cofactor">
    <cofactor evidence="1">
        <name>[4Fe-4S] cluster</name>
        <dbReference type="ChEBI" id="CHEBI:49883"/>
    </cofactor>
</comment>
<dbReference type="SFLD" id="SFLDG01118">
    <property type="entry name" value="activating_enzymes__group_2"/>
    <property type="match status" value="1"/>
</dbReference>
<dbReference type="PROSITE" id="PS51379">
    <property type="entry name" value="4FE4S_FER_2"/>
    <property type="match status" value="2"/>
</dbReference>
<evidence type="ECO:0000256" key="2">
    <source>
        <dbReference type="ARBA" id="ARBA00009777"/>
    </source>
</evidence>
<comment type="catalytic activity">
    <reaction evidence="9">
        <text>glycyl-[protein] + reduced [flavodoxin] + S-adenosyl-L-methionine = glycin-2-yl radical-[protein] + semiquinone [flavodoxin] + 5'-deoxyadenosine + L-methionine + H(+)</text>
        <dbReference type="Rhea" id="RHEA:61976"/>
        <dbReference type="Rhea" id="RHEA-COMP:10622"/>
        <dbReference type="Rhea" id="RHEA-COMP:14480"/>
        <dbReference type="Rhea" id="RHEA-COMP:15993"/>
        <dbReference type="Rhea" id="RHEA-COMP:15994"/>
        <dbReference type="ChEBI" id="CHEBI:15378"/>
        <dbReference type="ChEBI" id="CHEBI:17319"/>
        <dbReference type="ChEBI" id="CHEBI:29947"/>
        <dbReference type="ChEBI" id="CHEBI:32722"/>
        <dbReference type="ChEBI" id="CHEBI:57618"/>
        <dbReference type="ChEBI" id="CHEBI:57844"/>
        <dbReference type="ChEBI" id="CHEBI:59789"/>
        <dbReference type="ChEBI" id="CHEBI:140311"/>
    </reaction>
</comment>
<dbReference type="NCBIfam" id="TIGR02494">
    <property type="entry name" value="PFLE_PFLC"/>
    <property type="match status" value="1"/>
</dbReference>
<dbReference type="PROSITE" id="PS00198">
    <property type="entry name" value="4FE4S_FER_1"/>
    <property type="match status" value="1"/>
</dbReference>
<dbReference type="EMBL" id="WQPS01000044">
    <property type="protein sequence ID" value="MBT9812370.1"/>
    <property type="molecule type" value="Genomic_DNA"/>
</dbReference>
<evidence type="ECO:0000256" key="9">
    <source>
        <dbReference type="ARBA" id="ARBA00047365"/>
    </source>
</evidence>
<keyword evidence="6" id="KW-0560">Oxidoreductase</keyword>
<dbReference type="SFLD" id="SFLDS00029">
    <property type="entry name" value="Radical_SAM"/>
    <property type="match status" value="1"/>
</dbReference>
<dbReference type="InterPro" id="IPR017896">
    <property type="entry name" value="4Fe4S_Fe-S-bd"/>
</dbReference>
<dbReference type="Proteomes" id="UP000708338">
    <property type="component" value="Unassembled WGS sequence"/>
</dbReference>
<dbReference type="InterPro" id="IPR034457">
    <property type="entry name" value="Organic_radical-activating"/>
</dbReference>
<evidence type="ECO:0000313" key="12">
    <source>
        <dbReference type="EMBL" id="MBT9812370.1"/>
    </source>
</evidence>
<dbReference type="InterPro" id="IPR001989">
    <property type="entry name" value="Radical_activat_CS"/>
</dbReference>
<evidence type="ECO:0000256" key="7">
    <source>
        <dbReference type="ARBA" id="ARBA00023004"/>
    </source>
</evidence>
<dbReference type="PROSITE" id="PS51918">
    <property type="entry name" value="RADICAL_SAM"/>
    <property type="match status" value="1"/>
</dbReference>
<evidence type="ECO:0000256" key="6">
    <source>
        <dbReference type="ARBA" id="ARBA00023002"/>
    </source>
</evidence>
<reference evidence="12" key="1">
    <citation type="journal article" date="2021" name="Gut Microbes">
        <title>A synthetic consortium of 100 gut commensals modulates the composition and function in a colon model of the microbiome of elderly subjects.</title>
        <authorList>
            <person name="Perez M."/>
            <person name="Ntemiri A."/>
            <person name="Tan H."/>
            <person name="Harris H.M.B."/>
            <person name="Roager H.M."/>
            <person name="Ribiere C."/>
            <person name="O'Toole P.W."/>
        </authorList>
    </citation>
    <scope>NUCLEOTIDE SEQUENCE</scope>
    <source>
        <strain evidence="12">MCC335</strain>
    </source>
</reference>
<evidence type="ECO:0000256" key="4">
    <source>
        <dbReference type="ARBA" id="ARBA00022691"/>
    </source>
</evidence>
<evidence type="ECO:0000313" key="13">
    <source>
        <dbReference type="Proteomes" id="UP000708338"/>
    </source>
</evidence>
<dbReference type="PIRSF" id="PIRSF000371">
    <property type="entry name" value="PFL_act_enz"/>
    <property type="match status" value="1"/>
</dbReference>
<evidence type="ECO:0000259" key="10">
    <source>
        <dbReference type="PROSITE" id="PS51379"/>
    </source>
</evidence>
<feature type="domain" description="Radical SAM core" evidence="11">
    <location>
        <begin position="16"/>
        <end position="299"/>
    </location>
</feature>
<dbReference type="PANTHER" id="PTHR30352:SF4">
    <property type="entry name" value="PYRUVATE FORMATE-LYASE 2-ACTIVATING ENZYME"/>
    <property type="match status" value="1"/>
</dbReference>
<keyword evidence="4" id="KW-0949">S-adenosyl-L-methionine</keyword>
<dbReference type="InterPro" id="IPR058240">
    <property type="entry name" value="rSAM_sf"/>
</dbReference>
<dbReference type="InterPro" id="IPR007197">
    <property type="entry name" value="rSAM"/>
</dbReference>
<gene>
    <name evidence="12" type="ORF">GPL26_22380</name>
</gene>
<comment type="similarity">
    <text evidence="2">Belongs to the organic radical-activating enzymes family.</text>
</comment>
<sequence>MSETALITEIERFALNDGPGIRTTVFFKGCNLKCSWCHNPETLSLRQDLHYYADKCIRCYKCVYACPCKAQKRINNEHRYFRNLCVRCGKCAEICYAGAMAVSGKKMTVDEVMAELVQDKSYYHASGGGITLSGGEVLCQMEFAEKLTDACHREGIQVGIETNLSYPWDSIKGFIGKLDLVMCDIKIMDSTEHKKWIGAGNEMILDNVSHLDECNIPYIVRTPLIPGASDSDRNIKGIAEFLSGLRGRDLKYYELLNYNPLGASKYESLDKKNQFKDDRPLPVKRLNELKAIAESYGIDVRIA</sequence>
<dbReference type="AlphaFoldDB" id="A0AA41FIU6"/>